<feature type="signal peptide" evidence="1">
    <location>
        <begin position="1"/>
        <end position="19"/>
    </location>
</feature>
<evidence type="ECO:0000313" key="3">
    <source>
        <dbReference type="Proteomes" id="UP000665025"/>
    </source>
</evidence>
<dbReference type="InterPro" id="IPR010838">
    <property type="entry name" value="DUF1444"/>
</dbReference>
<accession>A0ABX7V0C5</accession>
<keyword evidence="3" id="KW-1185">Reference proteome</keyword>
<sequence length="293" mass="33343">MIKVFMVLIALFLTTSAFSQDAMLDKREFTENFIKHIQKSGNNKNYEFESDLKIKAKDDKGDEHIVYMGNAYDTYRSGSKTLEQVYTSYFAALTNQVTALANTEVRTIFPVIKPINYLEATKKQLKEAGYEGEELPFFYQQLTDDLIMLYAFDSKDSMRFVSQEDVKRLDLESSISTIAGQNLRRYFASFETEVQTLDTEGAGDVYVFVADDNYEASVLTAFDHLNSKLKLKGEPIVFVPARNIVIIADITDLAAVQKAHMIALGVYTEYSYAISPHGYVYNEGEWIRITPDL</sequence>
<dbReference type="RefSeq" id="WP_209051442.1">
    <property type="nucleotide sequence ID" value="NZ_CP072425.1"/>
</dbReference>
<gene>
    <name evidence="2" type="ORF">J5X90_12240</name>
</gene>
<reference evidence="2 3" key="1">
    <citation type="submission" date="2021-03" db="EMBL/GenBank/DDBJ databases">
        <title>Complete Genome of Pseudoalteromonas viridis Strain BBR56, a new biocontrol bacterial candidate.</title>
        <authorList>
            <person name="Handayani D.P."/>
            <person name="Isnansetyo A."/>
            <person name="Istiqomah I."/>
            <person name="Jumina J."/>
        </authorList>
    </citation>
    <scope>NUCLEOTIDE SEQUENCE [LARGE SCALE GENOMIC DNA]</scope>
    <source>
        <strain evidence="2 3">BBR56</strain>
    </source>
</reference>
<proteinExistence type="predicted"/>
<evidence type="ECO:0000256" key="1">
    <source>
        <dbReference type="SAM" id="SignalP"/>
    </source>
</evidence>
<organism evidence="2 3">
    <name type="scientific">Pseudoalteromonas viridis</name>
    <dbReference type="NCBI Taxonomy" id="339617"/>
    <lineage>
        <taxon>Bacteria</taxon>
        <taxon>Pseudomonadati</taxon>
        <taxon>Pseudomonadota</taxon>
        <taxon>Gammaproteobacteria</taxon>
        <taxon>Alteromonadales</taxon>
        <taxon>Pseudoalteromonadaceae</taxon>
        <taxon>Pseudoalteromonas</taxon>
    </lineage>
</organism>
<dbReference type="Pfam" id="PF07285">
    <property type="entry name" value="DUF1444"/>
    <property type="match status" value="1"/>
</dbReference>
<feature type="chain" id="PRO_5045187205" evidence="1">
    <location>
        <begin position="20"/>
        <end position="293"/>
    </location>
</feature>
<name>A0ABX7V0C5_9GAMM</name>
<evidence type="ECO:0000313" key="2">
    <source>
        <dbReference type="EMBL" id="QTL34328.1"/>
    </source>
</evidence>
<protein>
    <submittedName>
        <fullName evidence="2">DUF1444 family protein</fullName>
    </submittedName>
</protein>
<dbReference type="EMBL" id="CP072425">
    <property type="protein sequence ID" value="QTL34328.1"/>
    <property type="molecule type" value="Genomic_DNA"/>
</dbReference>
<dbReference type="Proteomes" id="UP000665025">
    <property type="component" value="Chromosome 1"/>
</dbReference>
<keyword evidence="1" id="KW-0732">Signal</keyword>